<evidence type="ECO:0000313" key="2">
    <source>
        <dbReference type="Proteomes" id="UP001652628"/>
    </source>
</evidence>
<dbReference type="PANTHER" id="PTHR11012:SF6">
    <property type="entry name" value="CHK DOMAIN OV1-RELATED"/>
    <property type="match status" value="1"/>
</dbReference>
<dbReference type="InterPro" id="IPR011009">
    <property type="entry name" value="Kinase-like_dom_sf"/>
</dbReference>
<dbReference type="Proteomes" id="UP001652628">
    <property type="component" value="Chromosome 3"/>
</dbReference>
<dbReference type="Gene3D" id="1.10.510.10">
    <property type="entry name" value="Transferase(Phosphotransferase) domain 1"/>
    <property type="match status" value="1"/>
</dbReference>
<feature type="domain" description="CHK kinase-like" evidence="1">
    <location>
        <begin position="134"/>
        <end position="321"/>
    </location>
</feature>
<dbReference type="Pfam" id="PF02958">
    <property type="entry name" value="EcKL"/>
    <property type="match status" value="1"/>
</dbReference>
<proteinExistence type="predicted"/>
<dbReference type="AlphaFoldDB" id="A0AB39ZEG4"/>
<keyword evidence="2" id="KW-1185">Reference proteome</keyword>
<evidence type="ECO:0000259" key="1">
    <source>
        <dbReference type="SMART" id="SM00587"/>
    </source>
</evidence>
<dbReference type="GeneID" id="108011711"/>
<reference evidence="3" key="1">
    <citation type="submission" date="2025-08" db="UniProtKB">
        <authorList>
            <consortium name="RefSeq"/>
        </authorList>
    </citation>
    <scope>IDENTIFICATION</scope>
</reference>
<protein>
    <recommendedName>
        <fullName evidence="1">CHK kinase-like domain-containing protein</fullName>
    </recommendedName>
</protein>
<dbReference type="InterPro" id="IPR015897">
    <property type="entry name" value="CHK_kinase-like"/>
</dbReference>
<organism evidence="2 3">
    <name type="scientific">Drosophila suzukii</name>
    <name type="common">Spotted-wing drosophila fruit fly</name>
    <dbReference type="NCBI Taxonomy" id="28584"/>
    <lineage>
        <taxon>Eukaryota</taxon>
        <taxon>Metazoa</taxon>
        <taxon>Ecdysozoa</taxon>
        <taxon>Arthropoda</taxon>
        <taxon>Hexapoda</taxon>
        <taxon>Insecta</taxon>
        <taxon>Pterygota</taxon>
        <taxon>Neoptera</taxon>
        <taxon>Endopterygota</taxon>
        <taxon>Diptera</taxon>
        <taxon>Brachycera</taxon>
        <taxon>Muscomorpha</taxon>
        <taxon>Ephydroidea</taxon>
        <taxon>Drosophilidae</taxon>
        <taxon>Drosophila</taxon>
        <taxon>Sophophora</taxon>
    </lineage>
</organism>
<evidence type="ECO:0000313" key="3">
    <source>
        <dbReference type="RefSeq" id="XP_016932414.4"/>
    </source>
</evidence>
<dbReference type="InterPro" id="IPR004119">
    <property type="entry name" value="EcKL"/>
</dbReference>
<accession>A0AB39ZEG4</accession>
<sequence>MSNPILVTQISQDASLPNWLEQQDLEALVKQDIPEFKKIENFRYKWEIQLAQPALCAHLQILLRDNKKRQVSYLIKSPESVATGFKVPIEGDFSVERHIYENVLPSLEELYKNADKIIHFSPPVIQAKQKSNHLYLEYILNKGYSVANSLKGLSITTMEGVISKLAAYHAGTACYIAKNSSKIKELPKLGENSKLGKEAAELKSLYQMRFHESLRSNEAREYEDKVKSFQKYVNSKTEVLDFRTSFNVILNGSCWPNNVLIQVDAFGNVKDTLFSDFHAAKYGPAVYDLFSLLLTAPAEKSTRFDGYVKYYHDRLIENLNLLKFQGKKPSLTDLQLDLLKFGHWAFEFATEILPILISDFGNNDVDELFKNPVFGTQIRELLPWLENRGYFEED</sequence>
<dbReference type="RefSeq" id="XP_016932414.4">
    <property type="nucleotide sequence ID" value="XM_017076925.4"/>
</dbReference>
<dbReference type="SMART" id="SM00587">
    <property type="entry name" value="CHK"/>
    <property type="match status" value="1"/>
</dbReference>
<gene>
    <name evidence="3" type="primary">LOC108011711</name>
</gene>
<dbReference type="PANTHER" id="PTHR11012">
    <property type="entry name" value="PROTEIN KINASE-LIKE DOMAIN-CONTAINING"/>
    <property type="match status" value="1"/>
</dbReference>
<name>A0AB39ZEG4_DROSZ</name>
<dbReference type="SUPFAM" id="SSF56112">
    <property type="entry name" value="Protein kinase-like (PK-like)"/>
    <property type="match status" value="1"/>
</dbReference>